<dbReference type="PANTHER" id="PTHR30501:SF2">
    <property type="entry name" value="UPF0597 PROTEIN YHAM"/>
    <property type="match status" value="1"/>
</dbReference>
<dbReference type="GO" id="GO:0080146">
    <property type="term" value="F:L-cysteine desulfhydrase activity"/>
    <property type="evidence" value="ECO:0007669"/>
    <property type="project" value="TreeGrafter"/>
</dbReference>
<dbReference type="EMBL" id="JACHFH010000023">
    <property type="protein sequence ID" value="MBB5336776.1"/>
    <property type="molecule type" value="Genomic_DNA"/>
</dbReference>
<keyword evidence="2" id="KW-1185">Reference proteome</keyword>
<accession>A0A840UI32</accession>
<protein>
    <submittedName>
        <fullName evidence="1">L-cysteine desulfidase</fullName>
    </submittedName>
</protein>
<evidence type="ECO:0000313" key="2">
    <source>
        <dbReference type="Proteomes" id="UP000559117"/>
    </source>
</evidence>
<reference evidence="1 2" key="1">
    <citation type="submission" date="2020-08" db="EMBL/GenBank/DDBJ databases">
        <title>Genomic Encyclopedia of Type Strains, Phase IV (KMG-IV): sequencing the most valuable type-strain genomes for metagenomic binning, comparative biology and taxonomic classification.</title>
        <authorList>
            <person name="Goeker M."/>
        </authorList>
    </citation>
    <scope>NUCLEOTIDE SEQUENCE [LARGE SCALE GENOMIC DNA]</scope>
    <source>
        <strain evidence="1 2">DSM 24661</strain>
    </source>
</reference>
<dbReference type="GO" id="GO:0019450">
    <property type="term" value="P:L-cysteine catabolic process to pyruvate"/>
    <property type="evidence" value="ECO:0007669"/>
    <property type="project" value="TreeGrafter"/>
</dbReference>
<comment type="caution">
    <text evidence="1">The sequence shown here is derived from an EMBL/GenBank/DDBJ whole genome shotgun (WGS) entry which is preliminary data.</text>
</comment>
<proteinExistence type="predicted"/>
<dbReference type="InterPro" id="IPR021144">
    <property type="entry name" value="UPF0597"/>
</dbReference>
<gene>
    <name evidence="1" type="ORF">HNR32_001930</name>
</gene>
<dbReference type="PANTHER" id="PTHR30501">
    <property type="entry name" value="UPF0597 PROTEIN YHAM"/>
    <property type="match status" value="1"/>
</dbReference>
<dbReference type="RefSeq" id="WP_311636725.1">
    <property type="nucleotide sequence ID" value="NZ_JACHFH010000023.1"/>
</dbReference>
<dbReference type="Proteomes" id="UP000559117">
    <property type="component" value="Unassembled WGS sequence"/>
</dbReference>
<sequence length="133" mass="14655">MENKQYQNYIKILQGELLPAMGCTEPIAIAYAAAKAREVLENMPEKMLVRCSGNIIKNVKGVVVPNSGGQKGVAAAAVLGMVAGDAVRFFFPKGTNFHNVTQKELDDVLYLINSRPRKCLHWLSPIEFIKCCT</sequence>
<name>A0A840UI32_9FIRM</name>
<organism evidence="1 2">
    <name type="scientific">Pectinatus brassicae</name>
    <dbReference type="NCBI Taxonomy" id="862415"/>
    <lineage>
        <taxon>Bacteria</taxon>
        <taxon>Bacillati</taxon>
        <taxon>Bacillota</taxon>
        <taxon>Negativicutes</taxon>
        <taxon>Selenomonadales</taxon>
        <taxon>Selenomonadaceae</taxon>
        <taxon>Pectinatus</taxon>
    </lineage>
</organism>
<evidence type="ECO:0000313" key="1">
    <source>
        <dbReference type="EMBL" id="MBB5336776.1"/>
    </source>
</evidence>
<dbReference type="AlphaFoldDB" id="A0A840UI32"/>